<dbReference type="EMBL" id="LR796235">
    <property type="protein sequence ID" value="CAB4129888.1"/>
    <property type="molecule type" value="Genomic_DNA"/>
</dbReference>
<organism evidence="1">
    <name type="scientific">uncultured Caudovirales phage</name>
    <dbReference type="NCBI Taxonomy" id="2100421"/>
    <lineage>
        <taxon>Viruses</taxon>
        <taxon>Duplodnaviria</taxon>
        <taxon>Heunggongvirae</taxon>
        <taxon>Uroviricota</taxon>
        <taxon>Caudoviricetes</taxon>
        <taxon>Peduoviridae</taxon>
        <taxon>Maltschvirus</taxon>
        <taxon>Maltschvirus maltsch</taxon>
    </lineage>
</organism>
<proteinExistence type="predicted"/>
<protein>
    <submittedName>
        <fullName evidence="1">Uncharacterized protein</fullName>
    </submittedName>
</protein>
<accession>A0A6J5L577</accession>
<evidence type="ECO:0000313" key="1">
    <source>
        <dbReference type="EMBL" id="CAB4129888.1"/>
    </source>
</evidence>
<name>A0A6J5L577_9CAUD</name>
<reference evidence="1" key="1">
    <citation type="submission" date="2020-04" db="EMBL/GenBank/DDBJ databases">
        <authorList>
            <person name="Chiriac C."/>
            <person name="Salcher M."/>
            <person name="Ghai R."/>
            <person name="Kavagutti S V."/>
        </authorList>
    </citation>
    <scope>NUCLEOTIDE SEQUENCE</scope>
</reference>
<sequence length="183" mass="21640">MKYLISEEQNKFLKEELDKPNFERLINKLFEKQVSRGEQPHIDNMIMDFFEVDVWERDFNILIELLRDFLGREQSVKLTEELLQKTFKTDRYNFSGGYRFEFKVTPIIHQEEGQMWVEVYILPGGVVDLFLTGNGITDLKEALNDQSIGFEIENEVKEIIDEIFTEEITYKTGARVDLETLVI</sequence>
<gene>
    <name evidence="1" type="ORF">UFOVP117_149</name>
</gene>